<dbReference type="Pfam" id="PF09172">
    <property type="entry name" value="Vit_open_b-sht"/>
    <property type="match status" value="1"/>
</dbReference>
<dbReference type="InterPro" id="IPR011030">
    <property type="entry name" value="Lipovitellin_superhlx_dom"/>
</dbReference>
<keyword evidence="18" id="KW-0850">VLDL</keyword>
<dbReference type="GO" id="GO:0008201">
    <property type="term" value="F:heparin binding"/>
    <property type="evidence" value="ECO:0007669"/>
    <property type="project" value="UniProtKB-KW"/>
</dbReference>
<dbReference type="GO" id="GO:0005811">
    <property type="term" value="C:lipid droplet"/>
    <property type="evidence" value="ECO:0007669"/>
    <property type="project" value="UniProtKB-SubCell"/>
</dbReference>
<sequence length="4628" mass="522374">MGTRKLLLLVLLTSSYTIAQEDGPDNQNPSCLKDGTKFRHLRKYVYSYEAGTSTGVTGTADSQSGSKFNCKVELEVPQACNFILRIKQCTLREVYGVSSEGKVLMKKSKNLEDFSNVMSKNELKFSVLDGKRVVLYPQADEPLNALNIKRGIISSLLAPDETQQTYDMDTVYGNCASQITVNSAKSSLATDFTVDRNLKNCDQFNPSRDYVSPIALFKGMNAPLSTLIKSSQSCQYSVDQKRKLITSVSCAESHVFLPFSHKDQYGMMAKVTQTLRLDETPQKTNNREFTAVPSLAKGLALEAENYNVKTGEAVLENLAQLQKLSTTEQNQQRAGLFYKLVTSLRSLNNETLGPLVPKMTELSSPITLQALTQCGTPECFGAILQILRSGDMSPVLVDAVTYSLGLLPSPCTKRVRELLNMAQYRSSRASFYALSHAVSNFYENTNTITPELQDVSSFMASLIENECTGDEDKTFLSLKAIGIMGTALENANTQIKSSLLKCVQSQTAKPDIQKAAIQALRKMTITREVQSILLQVYLDKGSTVQRRLAAYLMLMKNPSVSDLKQILDGMNVEEEQVRNFVASHVVNILNSEAPEVQELKRKMEEAVQEHGIPPVLNDFTRLSGNYQFSKSVQVPGTGAPMGVNVGGNIIFDNGYMPKEAMLEATLGVFGQSVDMFEVGIDGKGFEPTLDALFGKKGFFPDSALRALYWIDGKIPAKVTDMLYAWFDVPRDSKQSQDFTKAVLLNFEKLVNEIKSSEMPEAKAYLEILGKELGYMKLGDFKILGNMLLKSIHASQELPGQILRAMSKGAETDLFLHYIFMDNEFDLPTGSGLQLKVSLAGIIAPGAKAGMKFGTKNVKAELSFNPAVAVEFVTQLGVQMPDFTRHAVQMNSNLYHESGFNARFSVKEGQIKFSIPAPKEPTKIFSFNNNLNLVFPSKTEVMTSITENRQEQSSCKPLLSGLKYCINSAYSNASTTDAAPYFPLTGQTRFEVEIQPTGEVDEYSLTANYQLKREDQDLVDILSFSAQAEGAKSCEASLTMRYNRNKVIFTSDVQIPNSDINFGVSMKADDNSIGSRKSYSVTLDFHNQQISEATLTGQIRYDGGSEAVLGGVLSVPRLHTEARTEASLQKLPYLFKIQLQSTANVCAFSASENIGFTYDDEKIELEWSTTSNSNLKKLASKLPDIKFSDLTNYPDSVKNYANDVMDYKVAQTDMTLRHIMSQSVVATNNWFRKASKDMPYATILRDKLRAFKELEFGLPAFPEELFLNSDGKIKYMINKDSITINVPLPYGGKSSSQLMKTRSLTLPSVNLPSVGLKLPTQEFSIPDFTIPEFYEMNVPLIGVLELSSNIRSNYYNWSASYTGGNTSSEAITFSSKYEMRADSVLDFLSYTIEGTAISSYDPEQMLLLSYDGSIQHSLLESNLKFKELYNFRSNELFKGSYSYYVRSILGIESSLKSSMKSTMNNKILTTEGDAVGKHNIASLFLNTDYIIITTFDTANMQLKVDSDFKLESSCLKLTNKIVGLVLREALTITSTTDMQDGALSNIMTIEFRNKQLYFKSDTNGNYYNLVALNKFEATFSSEKAAIRSEYQADYRRHRFYTLLSGSLNSFGLELNADVTLNNLAKRAAHKATLQLNRDGLSTSSTTNVNFNPFTLENQMDAGIGPSGTLMKMTTNGRYREHNARIMVEGKAGLTELFFGSLYEANVLGMNGKNNLNFKISKEGLKFSNNLVGSYEQMKIENSNDLSIQGTSLQFTSKFEDSWSSTKFYKQSYELQMQPYALTTLLNNEFKYDALELTNRGQLQLEGFKVNLNGDLRGALSKDEIKHSYTILVNGLSTKLNTDTIANIQGTAHTHQTIMEIAGLSATFSSNSNCETKSTRLTNKINFGVKPFSLTLDSQTNGDGRVQAFGEHTGQLYSKLLLNAEVLSFNFAHDFRGSTRHLLETGKKHETLLDYQVNVLFTPSEQLSSWKLKSHLDKNTVTQGFKAYNNLDGIGIEMNGNTFADLSILDRQIQLPFAIFNPIDVLNLRDTVSDPQEFGISGYVKYDKNKEMHVINLPFIENISSYFEGLRNVLLTTLQALQNSLKEINIDQHIRTYKATLSKIPQKLNDYVNSFDLDGKVKEAKEKILLITQEYKITAEELQTAVENYFMSLYYNLQSYLQEIEKMIRENYDLNKFNEAVQKLIQKFFESLKSLDQEYRIREKIVGMIQDLRRSIEEIDIKDLAQSLQSWIQNIDDMYQIKVNIQKVLQQIQTQVHRIDLEQMAANVKQSLQSLDLRQYAAEIRKAFPIENVRYVIEQMKNIVITMLEEYEVSEKINAVVDMLQDAVRDYDLDKKVHIVIEQFLKFFNQQSVRETIKKVTDMLNSIDLKSYFTKILAFVDETVEKVKGYDYKKLIEDINYYLDTVVKKLKSFNYEKCVDDFNGWIREITQTVNEKMNALELPQKAEALQQYLNEVRKIAAEYIREFGNIKLSEFFKRYQDIFSLTVLNDLKIRLLENLEDARDRIYSMDIQKECQNYLQQASQAYWRLVTYISQQWNNAAVMITNFAEENNIKDWAESMKRFIEEGFVMPEIKIGFISFPSFEVSLRALKVATFKTPYFTVPFTDLQIQSMEINFRRLQETEIPTRFVTPEFTIFNTYKVPSYVIDLNEIKLKIVRTFDQILSSDFEWPSPEVYLSNLRMSELTMRDLGIPTFSFPEIHFPAMQIPEMQIPKLAMFNIQLSIPEFQLPQIPHSVSVPTFGKLYSSFKVISPFFTMATSAELTNSTTEKTPEMVGTFSAETTSMIEALAFVLKADARLSAPLLEQLILKESMLLSNKYISYDHNGETVFTGNQIQSKIVTKANLRTEKSFAEFQNDIVFKVQKKITADITTKYSHRLNIPQLQLTSQVDLLNDIDSSVEAGRILLTSTGKGNWKWASPAFRDEGTHQSDFKFNLRGPLMEISGTNRINDNNIKLDQSLKYESGFLSYANLDISSKAEVPYIGNSIVAVKGKGQVSEMKLELTATHNAELTGFATGTISNSLAFLTKPFEISLATNNNGNLKVSFPLKLTGKIDFLNNYEFVLNTNVQQISWQVNGRFNQYKILYTVSAGNNEEKIGASVEMNGEANLDFLTIPITIPEIPVPYTTMRTPKITEFSLWERTGLKNLLTTTKQNFDLNVKLQYKKNKDMHSIPLPLGAIYDSINANLITVNSKFENLRDSSVRVLTNSYNKAKAQFDKYKVQTLANKIPRTFTIPGYTIPLLNIEVSSISAELPAFGYVIPKEIRTPSLTLPLVGFSIPTYTVVIPSLELAVLHVPDALRKITLPKLKLPKMKDSISIPAMGDLTYDFSFKSNVISLTTNAGLYNQSDISARISVVSTSVIDSLQFSLDGTTGLTRKRGMKLATALALKTVFMEGKHESSMSLGRRNIEASVLTNGKISIPILQLTVKHELTGNTKTKPTVSSKMTMNYDFSESAYGNSARGSLDHTLSIEGLSSYFSLETLTKGDVTGTMLDLPFNGQVNNEANIYLNSNGFRSSVKIMGNTIAGDFITLELSENLGVEASTSRIYTVWEHTGKNHLGHLPGFYTRGEQNVKAKIDLAFWSLLSSLQMQISQPSSLFDAASLNQAITLNLYPEKQEFDINGQGILNTLVLAHNGKLSNDAADAKFEITGSMQGHVSFLKGVILPVYDKSLWDILKFDLTTSADKKQFLTASTSITYTKNKEGFFFPLPINKLSDGFVITFPALTLKSPEWVKDLPKTMSNMQVPDMPAELNIPSFHVPFTNLNVPSYKFDFRNIKIHKQLSTLPFDLSLPSLPKVKFPKVDINTKYITMEEYKIPFFEVTIPQYQITLARYTLPKSFYGLDFNSMANKIAEIDLPTIEIPEQNIEFPPVKMNLPAGLFIPAFGALSGSVQLSSPIYNLTWTTKLANNSEGLVASIDATSSSTLQFLEFDLDASATSSLTGSAINYNGKGSLAHPDLSIDWQQDISFNGPWVTCWFPVHNIAIDVRSPTFTNVQIRCQRENNRLSSSINVPSAGTLGLLVEKDDTTIKGKLYSRPVSSTGKDTLIMKGEMSIKNPEKIQNKINWKEDAVADLLNGLKERLPKMSDSVYNCFNKYHNEHFGMDISDANLKMKEHLQSKVSSAYRSTANQIDKMEYHLQSVARGAGDKYRDLIKNGWPQADASVFVSYDEMKAKLFDNSVVLLRKYKDTVKELIDAAIEFLKMTRFQLPGQSQKYTGEELLSMGVKKAMTYVDLCYQRLQQWFDAVIQSINDVKYEIPGINLTIDGTKIISSIKTFLKELNRVTKKVFTDIQDASFENTLKQLQNFINEISQKSEKLIETLRSRDYQDIRDKTQQMYREALNSQYARNLNELADRIKKVLDQLQIIFQSAYEELSEKLEQLMIYGKALREEYLDPNIVGWSVKYYEIEEKIIKLVKEIIASLKELPEKYGINVSEALDNVKEYLIVYYQNADDAMTYTEDRARQVLKLLNEKVADLPNTARKVSEELYQMLTRKLQDTYDQLSGSYEKLITESARLVEFVIEKYNSIVEFIMQLFQNFEKAASEEIKTYVSTRKGELKVDVPHPFNWKSFDEMPKLREDLINKKMEIARSMVFDGIDKGSKKWDELQRFIEKQLEGGKLSVQQILENIENWKKN</sequence>
<dbReference type="GO" id="GO:0034359">
    <property type="term" value="C:mature chylomicron"/>
    <property type="evidence" value="ECO:0007669"/>
    <property type="project" value="TreeGrafter"/>
</dbReference>
<dbReference type="EMBL" id="OW240913">
    <property type="protein sequence ID" value="CAH2245956.1"/>
    <property type="molecule type" value="Genomic_DNA"/>
</dbReference>
<dbReference type="InterPro" id="IPR015819">
    <property type="entry name" value="Lipid_transp_b-sht_shell"/>
</dbReference>
<keyword evidence="15" id="KW-1207">Sterol metabolism</keyword>
<dbReference type="Pfam" id="PF01347">
    <property type="entry name" value="Vitellogenin_N"/>
    <property type="match status" value="1"/>
</dbReference>
<dbReference type="GO" id="GO:0006642">
    <property type="term" value="P:triglyceride mobilization"/>
    <property type="evidence" value="ECO:0007669"/>
    <property type="project" value="TreeGrafter"/>
</dbReference>
<evidence type="ECO:0000256" key="8">
    <source>
        <dbReference type="ARBA" id="ARBA00022548"/>
    </source>
</evidence>
<evidence type="ECO:0000256" key="7">
    <source>
        <dbReference type="ARBA" id="ARBA00022525"/>
    </source>
</evidence>
<dbReference type="GO" id="GO:0005737">
    <property type="term" value="C:cytoplasm"/>
    <property type="evidence" value="ECO:0007669"/>
    <property type="project" value="UniProtKB-SubCell"/>
</dbReference>
<keyword evidence="14" id="KW-0443">Lipid metabolism</keyword>
<evidence type="ECO:0000256" key="2">
    <source>
        <dbReference type="ARBA" id="ARBA00004502"/>
    </source>
</evidence>
<dbReference type="PANTHER" id="PTHR13769:SF1">
    <property type="entry name" value="APOLIPOPROTEIN B-100"/>
    <property type="match status" value="1"/>
</dbReference>
<keyword evidence="20" id="KW-0175">Coiled coil</keyword>
<feature type="chain" id="PRO_5042005911" evidence="21">
    <location>
        <begin position="20"/>
        <end position="4628"/>
    </location>
</feature>
<keyword evidence="17" id="KW-0753">Steroid metabolism</keyword>
<evidence type="ECO:0000256" key="12">
    <source>
        <dbReference type="ARBA" id="ARBA00022729"/>
    </source>
</evidence>
<evidence type="ECO:0000256" key="20">
    <source>
        <dbReference type="SAM" id="Coils"/>
    </source>
</evidence>
<keyword evidence="24" id="KW-1185">Reference proteome</keyword>
<evidence type="ECO:0000259" key="22">
    <source>
        <dbReference type="PROSITE" id="PS51211"/>
    </source>
</evidence>
<dbReference type="InterPro" id="IPR052418">
    <property type="entry name" value="Apolipoprotein_B"/>
</dbReference>
<evidence type="ECO:0000256" key="6">
    <source>
        <dbReference type="ARBA" id="ARBA00022513"/>
    </source>
</evidence>
<feature type="coiled-coil region" evidence="20">
    <location>
        <begin position="4294"/>
        <end position="4385"/>
    </location>
</feature>
<keyword evidence="19" id="KW-1015">Disulfide bond</keyword>
<evidence type="ECO:0000256" key="16">
    <source>
        <dbReference type="ARBA" id="ARBA00023180"/>
    </source>
</evidence>
<evidence type="ECO:0000256" key="13">
    <source>
        <dbReference type="ARBA" id="ARBA00023055"/>
    </source>
</evidence>
<evidence type="ECO:0000256" key="1">
    <source>
        <dbReference type="ARBA" id="ARBA00004496"/>
    </source>
</evidence>
<organism evidence="23 24">
    <name type="scientific">Pelobates cultripes</name>
    <name type="common">Western spadefoot toad</name>
    <dbReference type="NCBI Taxonomy" id="61616"/>
    <lineage>
        <taxon>Eukaryota</taxon>
        <taxon>Metazoa</taxon>
        <taxon>Chordata</taxon>
        <taxon>Craniata</taxon>
        <taxon>Vertebrata</taxon>
        <taxon>Euteleostomi</taxon>
        <taxon>Amphibia</taxon>
        <taxon>Batrachia</taxon>
        <taxon>Anura</taxon>
        <taxon>Pelobatoidea</taxon>
        <taxon>Pelobatidae</taxon>
        <taxon>Pelobates</taxon>
    </lineage>
</organism>
<keyword evidence="7" id="KW-0964">Secreted</keyword>
<dbReference type="GO" id="GO:0034361">
    <property type="term" value="C:very-low-density lipoprotein particle"/>
    <property type="evidence" value="ECO:0007669"/>
    <property type="project" value="UniProtKB-KW"/>
</dbReference>
<keyword evidence="5" id="KW-0963">Cytoplasm</keyword>
<dbReference type="SMART" id="SM01169">
    <property type="entry name" value="DUF1943"/>
    <property type="match status" value="1"/>
</dbReference>
<evidence type="ECO:0000256" key="15">
    <source>
        <dbReference type="ARBA" id="ARBA00023166"/>
    </source>
</evidence>
<evidence type="ECO:0000313" key="23">
    <source>
        <dbReference type="EMBL" id="CAH2245956.1"/>
    </source>
</evidence>
<evidence type="ECO:0000256" key="11">
    <source>
        <dbReference type="ARBA" id="ARBA00022710"/>
    </source>
</evidence>
<dbReference type="SMART" id="SM00638">
    <property type="entry name" value="LPD_N"/>
    <property type="match status" value="1"/>
</dbReference>
<keyword evidence="12 21" id="KW-0732">Signal</keyword>
<evidence type="ECO:0000313" key="24">
    <source>
        <dbReference type="Proteomes" id="UP001295444"/>
    </source>
</evidence>
<dbReference type="InterPro" id="IPR009454">
    <property type="entry name" value="Lipid_transpt_open_b-sht"/>
</dbReference>
<dbReference type="GO" id="GO:0008203">
    <property type="term" value="P:cholesterol metabolic process"/>
    <property type="evidence" value="ECO:0007669"/>
    <property type="project" value="UniProtKB-KW"/>
</dbReference>
<dbReference type="InterPro" id="IPR022176">
    <property type="entry name" value="ApoB100_C"/>
</dbReference>
<keyword evidence="13" id="KW-0445">Lipid transport</keyword>
<reference evidence="23" key="1">
    <citation type="submission" date="2022-03" db="EMBL/GenBank/DDBJ databases">
        <authorList>
            <person name="Alioto T."/>
            <person name="Alioto T."/>
            <person name="Gomez Garrido J."/>
        </authorList>
    </citation>
    <scope>NUCLEOTIDE SEQUENCE</scope>
</reference>
<keyword evidence="11" id="KW-0427">LDL</keyword>
<dbReference type="Pfam" id="PF12491">
    <property type="entry name" value="ApoB100_C"/>
    <property type="match status" value="1"/>
</dbReference>
<evidence type="ECO:0000256" key="17">
    <source>
        <dbReference type="ARBA" id="ARBA00023221"/>
    </source>
</evidence>
<dbReference type="PROSITE" id="PS51211">
    <property type="entry name" value="VITELLOGENIN"/>
    <property type="match status" value="1"/>
</dbReference>
<evidence type="ECO:0000256" key="4">
    <source>
        <dbReference type="ARBA" id="ARBA00022448"/>
    </source>
</evidence>
<dbReference type="GO" id="GO:0120020">
    <property type="term" value="F:cholesterol transfer activity"/>
    <property type="evidence" value="ECO:0007669"/>
    <property type="project" value="TreeGrafter"/>
</dbReference>
<evidence type="ECO:0000256" key="14">
    <source>
        <dbReference type="ARBA" id="ARBA00023098"/>
    </source>
</evidence>
<keyword evidence="6" id="KW-0162">Chylomicron</keyword>
<keyword evidence="4" id="KW-0813">Transport</keyword>
<accession>A0AAD1RBY4</accession>
<dbReference type="Proteomes" id="UP001295444">
    <property type="component" value="Chromosome 02"/>
</dbReference>
<dbReference type="InterPro" id="IPR001747">
    <property type="entry name" value="Vitellogenin_N"/>
</dbReference>
<protein>
    <submittedName>
        <fullName evidence="23">Apolipo B-100</fullName>
    </submittedName>
</protein>
<dbReference type="GO" id="GO:0050750">
    <property type="term" value="F:low-density lipoprotein particle receptor binding"/>
    <property type="evidence" value="ECO:0007669"/>
    <property type="project" value="TreeGrafter"/>
</dbReference>
<keyword evidence="10" id="KW-0551">Lipid droplet</keyword>
<dbReference type="FunFam" id="2.30.230.10:FF:000003">
    <property type="entry name" value="Apolipoprotein B"/>
    <property type="match status" value="1"/>
</dbReference>
<evidence type="ECO:0000256" key="3">
    <source>
        <dbReference type="ARBA" id="ARBA00004613"/>
    </source>
</evidence>
<comment type="caution">
    <text evidence="19">Lacks conserved residue(s) required for the propagation of feature annotation.</text>
</comment>
<feature type="disulfide bond" evidence="19">
    <location>
        <begin position="175"/>
        <end position="201"/>
    </location>
</feature>
<dbReference type="InterPro" id="IPR015816">
    <property type="entry name" value="Vitellinogen_b-sht_N"/>
</dbReference>
<dbReference type="Gene3D" id="2.20.80.10">
    <property type="entry name" value="Lipovitellin-phosvitin complex, chain A, domain 4"/>
    <property type="match status" value="1"/>
</dbReference>
<evidence type="ECO:0000256" key="18">
    <source>
        <dbReference type="ARBA" id="ARBA00023313"/>
    </source>
</evidence>
<dbReference type="PANTHER" id="PTHR13769">
    <property type="entry name" value="APOLIPOPROTEIN B"/>
    <property type="match status" value="1"/>
</dbReference>
<dbReference type="InterPro" id="IPR015255">
    <property type="entry name" value="Vitellinogen_open_b-sht"/>
</dbReference>
<evidence type="ECO:0000256" key="9">
    <source>
        <dbReference type="ARBA" id="ARBA00022674"/>
    </source>
</evidence>
<evidence type="ECO:0000256" key="5">
    <source>
        <dbReference type="ARBA" id="ARBA00022490"/>
    </source>
</evidence>
<feature type="signal peptide" evidence="21">
    <location>
        <begin position="1"/>
        <end position="19"/>
    </location>
</feature>
<dbReference type="GO" id="GO:0034362">
    <property type="term" value="C:low-density lipoprotein particle"/>
    <property type="evidence" value="ECO:0007669"/>
    <property type="project" value="UniProtKB-KW"/>
</dbReference>
<comment type="subcellular location">
    <subcellularLocation>
        <location evidence="1">Cytoplasm</location>
    </subcellularLocation>
    <subcellularLocation>
        <location evidence="2">Lipid droplet</location>
    </subcellularLocation>
    <subcellularLocation>
        <location evidence="3">Secreted</location>
    </subcellularLocation>
</comment>
<keyword evidence="8" id="KW-0153">Cholesterol metabolism</keyword>
<name>A0AAD1RBY4_PELCU</name>
<dbReference type="Pfam" id="PF06448">
    <property type="entry name" value="DUF1081"/>
    <property type="match status" value="1"/>
</dbReference>
<proteinExistence type="predicted"/>
<feature type="domain" description="Vitellogenin" evidence="22">
    <location>
        <begin position="38"/>
        <end position="661"/>
    </location>
</feature>
<evidence type="ECO:0000256" key="19">
    <source>
        <dbReference type="PROSITE-ProRule" id="PRU00557"/>
    </source>
</evidence>
<dbReference type="Gene3D" id="2.30.230.10">
    <property type="entry name" value="Lipovitellin, beta-sheet shell regions, chain A"/>
    <property type="match status" value="1"/>
</dbReference>
<dbReference type="GO" id="GO:0042953">
    <property type="term" value="P:lipoprotein transport"/>
    <property type="evidence" value="ECO:0007669"/>
    <property type="project" value="TreeGrafter"/>
</dbReference>
<gene>
    <name evidence="23" type="ORF">PECUL_23A041600</name>
</gene>
<dbReference type="GO" id="GO:0030301">
    <property type="term" value="P:cholesterol transport"/>
    <property type="evidence" value="ECO:0007669"/>
    <property type="project" value="TreeGrafter"/>
</dbReference>
<dbReference type="SUPFAM" id="SSF56968">
    <property type="entry name" value="Lipovitellin-phosvitin complex, beta-sheet shell regions"/>
    <property type="match status" value="2"/>
</dbReference>
<evidence type="ECO:0000256" key="10">
    <source>
        <dbReference type="ARBA" id="ARBA00022677"/>
    </source>
</evidence>
<dbReference type="GO" id="GO:0042632">
    <property type="term" value="P:cholesterol homeostasis"/>
    <property type="evidence" value="ECO:0007669"/>
    <property type="project" value="TreeGrafter"/>
</dbReference>
<keyword evidence="9" id="KW-0358">Heparin-binding</keyword>
<dbReference type="Gene3D" id="1.25.10.20">
    <property type="entry name" value="Vitellinogen, superhelical"/>
    <property type="match status" value="1"/>
</dbReference>
<dbReference type="SUPFAM" id="SSF48431">
    <property type="entry name" value="Lipovitellin-phosvitin complex, superhelical domain"/>
    <property type="match status" value="1"/>
</dbReference>
<evidence type="ECO:0000256" key="21">
    <source>
        <dbReference type="SAM" id="SignalP"/>
    </source>
</evidence>
<keyword evidence="16" id="KW-0325">Glycoprotein</keyword>